<dbReference type="Proteomes" id="UP000027997">
    <property type="component" value="Unassembled WGS sequence"/>
</dbReference>
<comment type="caution">
    <text evidence="2">The sequence shown here is derived from an EMBL/GenBank/DDBJ whole genome shotgun (WGS) entry which is preliminary data.</text>
</comment>
<evidence type="ECO:0000259" key="1">
    <source>
        <dbReference type="Pfam" id="PF13590"/>
    </source>
</evidence>
<sequence>MTDFLQAASSQNSVHQGAFQENVMKQYLTPLILLFVLLAGCAVKPEVSWDYNHQVNWSSMKTWAWFQPGREKDNRIMSLMAQRVHLQVSQDLAAKGLQETAAQEASMWLSWGFTEKSRLEGTSYNNGFYYAPYPWVMSNWPSEVVVNSYEVGRLTLSVIDPANNHVIWQGIASQRLTSDMSPEEQREYITESVNRLLEKLPPPVNYIPQ</sequence>
<dbReference type="STRING" id="305900.GV64_00695"/>
<reference evidence="2 3" key="1">
    <citation type="submission" date="2014-06" db="EMBL/GenBank/DDBJ databases">
        <title>Whole Genome Sequences of Three Symbiotic Endozoicomonas Bacteria.</title>
        <authorList>
            <person name="Neave M.J."/>
            <person name="Apprill A."/>
            <person name="Voolstra C.R."/>
        </authorList>
    </citation>
    <scope>NUCLEOTIDE SEQUENCE [LARGE SCALE GENOMIC DNA]</scope>
    <source>
        <strain evidence="2 3">DSM 22380</strain>
    </source>
</reference>
<dbReference type="InterPro" id="IPR025411">
    <property type="entry name" value="DUF4136"/>
</dbReference>
<keyword evidence="3" id="KW-1185">Reference proteome</keyword>
<dbReference type="Pfam" id="PF13590">
    <property type="entry name" value="DUF4136"/>
    <property type="match status" value="1"/>
</dbReference>
<evidence type="ECO:0000313" key="3">
    <source>
        <dbReference type="Proteomes" id="UP000027997"/>
    </source>
</evidence>
<proteinExistence type="predicted"/>
<dbReference type="EMBL" id="JOJP01000001">
    <property type="protein sequence ID" value="KEI69447.1"/>
    <property type="molecule type" value="Genomic_DNA"/>
</dbReference>
<accession>A0A081K5M1</accession>
<dbReference type="Gene3D" id="3.30.160.670">
    <property type="match status" value="1"/>
</dbReference>
<evidence type="ECO:0000313" key="2">
    <source>
        <dbReference type="EMBL" id="KEI69447.1"/>
    </source>
</evidence>
<name>A0A081K5M1_9GAMM</name>
<feature type="domain" description="DUF4136" evidence="1">
    <location>
        <begin position="47"/>
        <end position="202"/>
    </location>
</feature>
<organism evidence="2 3">
    <name type="scientific">Endozoicomonas elysicola</name>
    <dbReference type="NCBI Taxonomy" id="305900"/>
    <lineage>
        <taxon>Bacteria</taxon>
        <taxon>Pseudomonadati</taxon>
        <taxon>Pseudomonadota</taxon>
        <taxon>Gammaproteobacteria</taxon>
        <taxon>Oceanospirillales</taxon>
        <taxon>Endozoicomonadaceae</taxon>
        <taxon>Endozoicomonas</taxon>
    </lineage>
</organism>
<protein>
    <recommendedName>
        <fullName evidence="1">DUF4136 domain-containing protein</fullName>
    </recommendedName>
</protein>
<dbReference type="AlphaFoldDB" id="A0A081K5M1"/>
<dbReference type="eggNOG" id="ENOG5032YB2">
    <property type="taxonomic scope" value="Bacteria"/>
</dbReference>
<gene>
    <name evidence="2" type="ORF">GV64_00695</name>
</gene>